<accession>A0A9P0GX00</accession>
<dbReference type="GO" id="GO:0005886">
    <property type="term" value="C:plasma membrane"/>
    <property type="evidence" value="ECO:0007669"/>
    <property type="project" value="TreeGrafter"/>
</dbReference>
<organism evidence="10 11">
    <name type="scientific">Nezara viridula</name>
    <name type="common">Southern green stink bug</name>
    <name type="synonym">Cimex viridulus</name>
    <dbReference type="NCBI Taxonomy" id="85310"/>
    <lineage>
        <taxon>Eukaryota</taxon>
        <taxon>Metazoa</taxon>
        <taxon>Ecdysozoa</taxon>
        <taxon>Arthropoda</taxon>
        <taxon>Hexapoda</taxon>
        <taxon>Insecta</taxon>
        <taxon>Pterygota</taxon>
        <taxon>Neoptera</taxon>
        <taxon>Paraneoptera</taxon>
        <taxon>Hemiptera</taxon>
        <taxon>Heteroptera</taxon>
        <taxon>Panheteroptera</taxon>
        <taxon>Pentatomomorpha</taxon>
        <taxon>Pentatomoidea</taxon>
        <taxon>Pentatomidae</taxon>
        <taxon>Pentatominae</taxon>
        <taxon>Nezara</taxon>
    </lineage>
</organism>
<dbReference type="OrthoDB" id="429145at2759"/>
<dbReference type="SMART" id="SM01057">
    <property type="entry name" value="Carb_anhydrase"/>
    <property type="match status" value="1"/>
</dbReference>
<comment type="similarity">
    <text evidence="2 8">Belongs to the alpha-carbonic anhydrase family.</text>
</comment>
<dbReference type="Gene3D" id="3.10.200.10">
    <property type="entry name" value="Alpha carbonic anhydrase"/>
    <property type="match status" value="1"/>
</dbReference>
<dbReference type="SUPFAM" id="SSF51069">
    <property type="entry name" value="Carbonic anhydrase"/>
    <property type="match status" value="1"/>
</dbReference>
<dbReference type="InterPro" id="IPR001148">
    <property type="entry name" value="CA_dom"/>
</dbReference>
<evidence type="ECO:0000313" key="11">
    <source>
        <dbReference type="Proteomes" id="UP001152798"/>
    </source>
</evidence>
<dbReference type="Pfam" id="PF00194">
    <property type="entry name" value="Carb_anhydrase"/>
    <property type="match status" value="1"/>
</dbReference>
<comment type="cofactor">
    <cofactor evidence="8">
        <name>Zn(2+)</name>
        <dbReference type="ChEBI" id="CHEBI:29105"/>
    </cofactor>
</comment>
<dbReference type="InterPro" id="IPR036398">
    <property type="entry name" value="CA_dom_sf"/>
</dbReference>
<feature type="domain" description="Alpha-carbonic anhydrase" evidence="9">
    <location>
        <begin position="21"/>
        <end position="258"/>
    </location>
</feature>
<reference evidence="10" key="1">
    <citation type="submission" date="2022-01" db="EMBL/GenBank/DDBJ databases">
        <authorList>
            <person name="King R."/>
        </authorList>
    </citation>
    <scope>NUCLEOTIDE SEQUENCE</scope>
</reference>
<dbReference type="PROSITE" id="PS00162">
    <property type="entry name" value="ALPHA_CA_1"/>
    <property type="match status" value="1"/>
</dbReference>
<keyword evidence="4 8" id="KW-0479">Metal-binding</keyword>
<feature type="chain" id="PRO_5040547470" description="Carbonic anhydrase" evidence="8">
    <location>
        <begin position="20"/>
        <end position="291"/>
    </location>
</feature>
<evidence type="ECO:0000256" key="8">
    <source>
        <dbReference type="RuleBase" id="RU367011"/>
    </source>
</evidence>
<dbReference type="PANTHER" id="PTHR18952:SF265">
    <property type="entry name" value="CARBONIC ANHYDRASE"/>
    <property type="match status" value="1"/>
</dbReference>
<keyword evidence="5 8" id="KW-0862">Zinc</keyword>
<evidence type="ECO:0000256" key="5">
    <source>
        <dbReference type="ARBA" id="ARBA00022833"/>
    </source>
</evidence>
<dbReference type="Proteomes" id="UP001152798">
    <property type="component" value="Chromosome 1"/>
</dbReference>
<feature type="signal peptide" evidence="8">
    <location>
        <begin position="1"/>
        <end position="19"/>
    </location>
</feature>
<dbReference type="InterPro" id="IPR023561">
    <property type="entry name" value="Carbonic_anhydrase_a-class"/>
</dbReference>
<sequence>MRSLSVVLTLLLVAGVISSTEKWDYAFNGDDWEELCQTGERQSPIDIVRKWTSFKHVATPLELINYDKEVPVSVIVDKSHFTVKVIPDLNNRIAISGGGLRGTYVLQQVHFHYGSEHLIDSQRYALEAHLVHYREIYGNRTEAALNDPEGIAVLGTLFCQSKKNFNLQKVVEAVNNQVQNDVKLNFRDFLPDDLEFYRYYGSLTTPPCSEAVVWTVFKNRASVSKLQLDGIKSAFPEKVRNTYRHVQSLNGREVESWEFNSEFANKVNFIKSSANLLVAAPLFAHNLHGIF</sequence>
<comment type="catalytic activity">
    <reaction evidence="7 8">
        <text>hydrogencarbonate + H(+) = CO2 + H2O</text>
        <dbReference type="Rhea" id="RHEA:10748"/>
        <dbReference type="ChEBI" id="CHEBI:15377"/>
        <dbReference type="ChEBI" id="CHEBI:15378"/>
        <dbReference type="ChEBI" id="CHEBI:16526"/>
        <dbReference type="ChEBI" id="CHEBI:17544"/>
        <dbReference type="EC" id="4.2.1.1"/>
    </reaction>
</comment>
<evidence type="ECO:0000256" key="4">
    <source>
        <dbReference type="ARBA" id="ARBA00022723"/>
    </source>
</evidence>
<evidence type="ECO:0000256" key="2">
    <source>
        <dbReference type="ARBA" id="ARBA00010718"/>
    </source>
</evidence>
<dbReference type="GO" id="GO:0004089">
    <property type="term" value="F:carbonate dehydratase activity"/>
    <property type="evidence" value="ECO:0007669"/>
    <property type="project" value="UniProtKB-UniRule"/>
</dbReference>
<dbReference type="GO" id="GO:0008270">
    <property type="term" value="F:zinc ion binding"/>
    <property type="evidence" value="ECO:0007669"/>
    <property type="project" value="UniProtKB-UniRule"/>
</dbReference>
<evidence type="ECO:0000256" key="7">
    <source>
        <dbReference type="ARBA" id="ARBA00048348"/>
    </source>
</evidence>
<evidence type="ECO:0000313" key="10">
    <source>
        <dbReference type="EMBL" id="CAH1389173.1"/>
    </source>
</evidence>
<keyword evidence="8" id="KW-0732">Signal</keyword>
<name>A0A9P0GX00_NEZVI</name>
<dbReference type="AlphaFoldDB" id="A0A9P0GX00"/>
<protein>
    <recommendedName>
        <fullName evidence="3 8">Carbonic anhydrase</fullName>
        <ecNumber evidence="3 8">4.2.1.1</ecNumber>
    </recommendedName>
</protein>
<gene>
    <name evidence="10" type="ORF">NEZAVI_LOCUS623</name>
</gene>
<proteinExistence type="inferred from homology"/>
<evidence type="ECO:0000259" key="9">
    <source>
        <dbReference type="PROSITE" id="PS51144"/>
    </source>
</evidence>
<keyword evidence="6 8" id="KW-0456">Lyase</keyword>
<keyword evidence="11" id="KW-1185">Reference proteome</keyword>
<dbReference type="EC" id="4.2.1.1" evidence="3 8"/>
<dbReference type="InterPro" id="IPR018338">
    <property type="entry name" value="Carbonic_anhydrase_a-class_CS"/>
</dbReference>
<dbReference type="EMBL" id="OV725077">
    <property type="protein sequence ID" value="CAH1389173.1"/>
    <property type="molecule type" value="Genomic_DNA"/>
</dbReference>
<evidence type="ECO:0000256" key="6">
    <source>
        <dbReference type="ARBA" id="ARBA00023239"/>
    </source>
</evidence>
<evidence type="ECO:0000256" key="3">
    <source>
        <dbReference type="ARBA" id="ARBA00012925"/>
    </source>
</evidence>
<comment type="function">
    <text evidence="1 8">Reversible hydration of carbon dioxide.</text>
</comment>
<evidence type="ECO:0000256" key="1">
    <source>
        <dbReference type="ARBA" id="ARBA00002904"/>
    </source>
</evidence>
<dbReference type="PANTHER" id="PTHR18952">
    <property type="entry name" value="CARBONIC ANHYDRASE"/>
    <property type="match status" value="1"/>
</dbReference>
<dbReference type="PROSITE" id="PS51144">
    <property type="entry name" value="ALPHA_CA_2"/>
    <property type="match status" value="1"/>
</dbReference>